<dbReference type="EMBL" id="BONW01000039">
    <property type="protein sequence ID" value="GIG91569.1"/>
    <property type="molecule type" value="Genomic_DNA"/>
</dbReference>
<dbReference type="Proteomes" id="UP000646749">
    <property type="component" value="Unassembled WGS sequence"/>
</dbReference>
<dbReference type="SUPFAM" id="SSF47413">
    <property type="entry name" value="lambda repressor-like DNA-binding domains"/>
    <property type="match status" value="1"/>
</dbReference>
<organism evidence="2 3">
    <name type="scientific">Plantactinospora endophytica</name>
    <dbReference type="NCBI Taxonomy" id="673535"/>
    <lineage>
        <taxon>Bacteria</taxon>
        <taxon>Bacillati</taxon>
        <taxon>Actinomycetota</taxon>
        <taxon>Actinomycetes</taxon>
        <taxon>Micromonosporales</taxon>
        <taxon>Micromonosporaceae</taxon>
        <taxon>Plantactinospora</taxon>
    </lineage>
</organism>
<evidence type="ECO:0000259" key="1">
    <source>
        <dbReference type="PROSITE" id="PS50943"/>
    </source>
</evidence>
<accession>A0ABQ4EA16</accession>
<dbReference type="Pfam" id="PF13560">
    <property type="entry name" value="HTH_31"/>
    <property type="match status" value="1"/>
</dbReference>
<dbReference type="InterPro" id="IPR043917">
    <property type="entry name" value="DUF5753"/>
</dbReference>
<evidence type="ECO:0000313" key="3">
    <source>
        <dbReference type="Proteomes" id="UP000646749"/>
    </source>
</evidence>
<proteinExistence type="predicted"/>
<feature type="domain" description="HTH cro/C1-type" evidence="1">
    <location>
        <begin position="16"/>
        <end position="49"/>
    </location>
</feature>
<reference evidence="2 3" key="1">
    <citation type="submission" date="2021-01" db="EMBL/GenBank/DDBJ databases">
        <title>Whole genome shotgun sequence of Plantactinospora endophytica NBRC 110450.</title>
        <authorList>
            <person name="Komaki H."/>
            <person name="Tamura T."/>
        </authorList>
    </citation>
    <scope>NUCLEOTIDE SEQUENCE [LARGE SCALE GENOMIC DNA]</scope>
    <source>
        <strain evidence="2 3">NBRC 110450</strain>
    </source>
</reference>
<dbReference type="InterPro" id="IPR001387">
    <property type="entry name" value="Cro/C1-type_HTH"/>
</dbReference>
<evidence type="ECO:0000313" key="2">
    <source>
        <dbReference type="EMBL" id="GIG91569.1"/>
    </source>
</evidence>
<dbReference type="CDD" id="cd00093">
    <property type="entry name" value="HTH_XRE"/>
    <property type="match status" value="1"/>
</dbReference>
<name>A0ABQ4EA16_9ACTN</name>
<sequence length="270" mass="30222">MESEQQTTADLIRAQLRLMRTNAGLSQDEYGRRANYSASMVSAVELGQRPLDRVYLARADAVFGTGNLFVSLLRLAERDGEPVWVRQWFDAERAARQLRCFHPTLVPGLLQTEDYARAVFRSDVTLTEGEIDKLIAARLARQSILDQERPPQLVAVLDESALHRFAEDYAQVMGGQLTHLIACAERPNVSIHVIPAKVGLHIGLNGPFVLGQSDEGGWVGFLDNQIFGNAVDRGEDVSTLLSRWESVRNIALPTWQSIELMKDVMRPWTP</sequence>
<dbReference type="InterPro" id="IPR010982">
    <property type="entry name" value="Lambda_DNA-bd_dom_sf"/>
</dbReference>
<comment type="caution">
    <text evidence="2">The sequence shown here is derived from an EMBL/GenBank/DDBJ whole genome shotgun (WGS) entry which is preliminary data.</text>
</comment>
<dbReference type="RefSeq" id="WP_239141659.1">
    <property type="nucleotide sequence ID" value="NZ_BONW01000039.1"/>
</dbReference>
<dbReference type="PROSITE" id="PS50943">
    <property type="entry name" value="HTH_CROC1"/>
    <property type="match status" value="1"/>
</dbReference>
<protein>
    <submittedName>
        <fullName evidence="2">Transcriptional regulator</fullName>
    </submittedName>
</protein>
<gene>
    <name evidence="2" type="ORF">Pen02_65050</name>
</gene>
<dbReference type="SMART" id="SM00530">
    <property type="entry name" value="HTH_XRE"/>
    <property type="match status" value="1"/>
</dbReference>
<keyword evidence="3" id="KW-1185">Reference proteome</keyword>
<dbReference type="Gene3D" id="1.10.260.40">
    <property type="entry name" value="lambda repressor-like DNA-binding domains"/>
    <property type="match status" value="1"/>
</dbReference>
<dbReference type="Pfam" id="PF19054">
    <property type="entry name" value="DUF5753"/>
    <property type="match status" value="1"/>
</dbReference>